<organism evidence="3 4">
    <name type="scientific">Apiospora marii</name>
    <dbReference type="NCBI Taxonomy" id="335849"/>
    <lineage>
        <taxon>Eukaryota</taxon>
        <taxon>Fungi</taxon>
        <taxon>Dikarya</taxon>
        <taxon>Ascomycota</taxon>
        <taxon>Pezizomycotina</taxon>
        <taxon>Sordariomycetes</taxon>
        <taxon>Xylariomycetidae</taxon>
        <taxon>Amphisphaeriales</taxon>
        <taxon>Apiosporaceae</taxon>
        <taxon>Apiospora</taxon>
    </lineage>
</organism>
<protein>
    <submittedName>
        <fullName evidence="3">Uncharacterized protein</fullName>
    </submittedName>
</protein>
<comment type="caution">
    <text evidence="3">The sequence shown here is derived from an EMBL/GenBank/DDBJ whole genome shotgun (WGS) entry which is preliminary data.</text>
</comment>
<accession>A0ABR1SJ82</accession>
<gene>
    <name evidence="3" type="ORF">PG991_003182</name>
</gene>
<evidence type="ECO:0000313" key="4">
    <source>
        <dbReference type="Proteomes" id="UP001396898"/>
    </source>
</evidence>
<reference evidence="3 4" key="1">
    <citation type="submission" date="2023-01" db="EMBL/GenBank/DDBJ databases">
        <title>Analysis of 21 Apiospora genomes using comparative genomics revels a genus with tremendous synthesis potential of carbohydrate active enzymes and secondary metabolites.</title>
        <authorList>
            <person name="Sorensen T."/>
        </authorList>
    </citation>
    <scope>NUCLEOTIDE SEQUENCE [LARGE SCALE GENOMIC DNA]</scope>
    <source>
        <strain evidence="3 4">CBS 20057</strain>
    </source>
</reference>
<evidence type="ECO:0000256" key="2">
    <source>
        <dbReference type="SAM" id="MobiDB-lite"/>
    </source>
</evidence>
<evidence type="ECO:0000256" key="1">
    <source>
        <dbReference type="SAM" id="Coils"/>
    </source>
</evidence>
<feature type="coiled-coil region" evidence="1">
    <location>
        <begin position="36"/>
        <end position="63"/>
    </location>
</feature>
<feature type="region of interest" description="Disordered" evidence="2">
    <location>
        <begin position="1"/>
        <end position="24"/>
    </location>
</feature>
<dbReference type="EMBL" id="JAQQWI010000006">
    <property type="protein sequence ID" value="KAK8033784.1"/>
    <property type="molecule type" value="Genomic_DNA"/>
</dbReference>
<proteinExistence type="predicted"/>
<keyword evidence="4" id="KW-1185">Reference proteome</keyword>
<keyword evidence="1" id="KW-0175">Coiled coil</keyword>
<feature type="compositionally biased region" description="Polar residues" evidence="2">
    <location>
        <begin position="1"/>
        <end position="17"/>
    </location>
</feature>
<evidence type="ECO:0000313" key="3">
    <source>
        <dbReference type="EMBL" id="KAK8033784.1"/>
    </source>
</evidence>
<dbReference type="Proteomes" id="UP001396898">
    <property type="component" value="Unassembled WGS sequence"/>
</dbReference>
<sequence>MRTPLSSPAGSPGSQAVLSDKQQEQELRRLCRILRREGYEEHVERLLEEERRADRALRTLRLALLAPSKEQLLAYERSNDLKVQERREMLLGLWSDERSERALGMLRGALFGPV</sequence>
<name>A0ABR1SJ82_9PEZI</name>